<dbReference type="SMART" id="SM00419">
    <property type="entry name" value="HTH_CRP"/>
    <property type="match status" value="1"/>
</dbReference>
<dbReference type="InterPro" id="IPR000595">
    <property type="entry name" value="cNMP-bd_dom"/>
</dbReference>
<evidence type="ECO:0000256" key="2">
    <source>
        <dbReference type="ARBA" id="ARBA00023125"/>
    </source>
</evidence>
<comment type="caution">
    <text evidence="6">The sequence shown here is derived from an EMBL/GenBank/DDBJ whole genome shotgun (WGS) entry which is preliminary data.</text>
</comment>
<dbReference type="SUPFAM" id="SSF46785">
    <property type="entry name" value="Winged helix' DNA-binding domain"/>
    <property type="match status" value="1"/>
</dbReference>
<dbReference type="InterPro" id="IPR018490">
    <property type="entry name" value="cNMP-bd_dom_sf"/>
</dbReference>
<evidence type="ECO:0000313" key="7">
    <source>
        <dbReference type="Proteomes" id="UP000321306"/>
    </source>
</evidence>
<protein>
    <recommendedName>
        <fullName evidence="8">Crp/Fnr family transcriptional regulator</fullName>
    </recommendedName>
</protein>
<keyword evidence="1" id="KW-0805">Transcription regulation</keyword>
<accession>A0A511MZC8</accession>
<dbReference type="GO" id="GO:0005829">
    <property type="term" value="C:cytosol"/>
    <property type="evidence" value="ECO:0007669"/>
    <property type="project" value="TreeGrafter"/>
</dbReference>
<dbReference type="EMBL" id="BJXB01000004">
    <property type="protein sequence ID" value="GEM45517.1"/>
    <property type="molecule type" value="Genomic_DNA"/>
</dbReference>
<evidence type="ECO:0000256" key="1">
    <source>
        <dbReference type="ARBA" id="ARBA00023015"/>
    </source>
</evidence>
<dbReference type="PROSITE" id="PS51063">
    <property type="entry name" value="HTH_CRP_2"/>
    <property type="match status" value="1"/>
</dbReference>
<dbReference type="InterPro" id="IPR036390">
    <property type="entry name" value="WH_DNA-bd_sf"/>
</dbReference>
<dbReference type="Gene3D" id="1.10.10.10">
    <property type="entry name" value="Winged helix-like DNA-binding domain superfamily/Winged helix DNA-binding domain"/>
    <property type="match status" value="1"/>
</dbReference>
<feature type="domain" description="Cyclic nucleotide-binding" evidence="4">
    <location>
        <begin position="30"/>
        <end position="152"/>
    </location>
</feature>
<gene>
    <name evidence="6" type="ORF">DC3_11520</name>
</gene>
<dbReference type="GO" id="GO:0003700">
    <property type="term" value="F:DNA-binding transcription factor activity"/>
    <property type="evidence" value="ECO:0007669"/>
    <property type="project" value="TreeGrafter"/>
</dbReference>
<name>A0A511MZC8_DEIC1</name>
<dbReference type="Gene3D" id="2.60.120.10">
    <property type="entry name" value="Jelly Rolls"/>
    <property type="match status" value="1"/>
</dbReference>
<proteinExistence type="predicted"/>
<dbReference type="PROSITE" id="PS50042">
    <property type="entry name" value="CNMP_BINDING_3"/>
    <property type="match status" value="1"/>
</dbReference>
<keyword evidence="2" id="KW-0238">DNA-binding</keyword>
<feature type="domain" description="HTH crp-type" evidence="5">
    <location>
        <begin position="166"/>
        <end position="232"/>
    </location>
</feature>
<evidence type="ECO:0008006" key="8">
    <source>
        <dbReference type="Google" id="ProtNLM"/>
    </source>
</evidence>
<dbReference type="AlphaFoldDB" id="A0A511MZC8"/>
<dbReference type="Proteomes" id="UP000321306">
    <property type="component" value="Unassembled WGS sequence"/>
</dbReference>
<dbReference type="CDD" id="cd00038">
    <property type="entry name" value="CAP_ED"/>
    <property type="match status" value="1"/>
</dbReference>
<evidence type="ECO:0000256" key="3">
    <source>
        <dbReference type="ARBA" id="ARBA00023163"/>
    </source>
</evidence>
<dbReference type="InterPro" id="IPR050397">
    <property type="entry name" value="Env_Response_Regulators"/>
</dbReference>
<reference evidence="6 7" key="1">
    <citation type="submission" date="2019-07" db="EMBL/GenBank/DDBJ databases">
        <title>Whole genome shotgun sequence of Deinococcus cellulosilyticus NBRC 106333.</title>
        <authorList>
            <person name="Hosoyama A."/>
            <person name="Uohara A."/>
            <person name="Ohji S."/>
            <person name="Ichikawa N."/>
        </authorList>
    </citation>
    <scope>NUCLEOTIDE SEQUENCE [LARGE SCALE GENOMIC DNA]</scope>
    <source>
        <strain evidence="6 7">NBRC 106333</strain>
    </source>
</reference>
<dbReference type="SMART" id="SM00100">
    <property type="entry name" value="cNMP"/>
    <property type="match status" value="1"/>
</dbReference>
<evidence type="ECO:0000259" key="4">
    <source>
        <dbReference type="PROSITE" id="PS50042"/>
    </source>
</evidence>
<dbReference type="InterPro" id="IPR036388">
    <property type="entry name" value="WH-like_DNA-bd_sf"/>
</dbReference>
<dbReference type="InterPro" id="IPR012318">
    <property type="entry name" value="HTH_CRP"/>
</dbReference>
<dbReference type="Pfam" id="PF00027">
    <property type="entry name" value="cNMP_binding"/>
    <property type="match status" value="1"/>
</dbReference>
<dbReference type="InterPro" id="IPR014710">
    <property type="entry name" value="RmlC-like_jellyroll"/>
</dbReference>
<sequence length="240" mass="27076">MGQNTLREGALMTSPHPLSEITRMLSLTPIFQGLQDSDLIDLAKAMREQHFEKGSPIFLQGDPVERVNILIRGCLRVFKEGSRGNKQITLHLEKPYRAVALVAVFLDHPVYPASCEAIEDSTVLVMDRKAFMEMVTHNAVLAQSVIRYQARKQGELMHLLDRLFFREVGSRVAETLLTLQEELGNGFVLPTNGMLAAQLGTVPELISRKLGEFYRQGLIHLEGRKVWVLKKEDLQELAVE</sequence>
<keyword evidence="7" id="KW-1185">Reference proteome</keyword>
<dbReference type="PANTHER" id="PTHR24567:SF26">
    <property type="entry name" value="REGULATORY PROTEIN YEIL"/>
    <property type="match status" value="1"/>
</dbReference>
<dbReference type="Pfam" id="PF13545">
    <property type="entry name" value="HTH_Crp_2"/>
    <property type="match status" value="1"/>
</dbReference>
<organism evidence="6 7">
    <name type="scientific">Deinococcus cellulosilyticus (strain DSM 18568 / NBRC 106333 / KACC 11606 / 5516J-15)</name>
    <dbReference type="NCBI Taxonomy" id="1223518"/>
    <lineage>
        <taxon>Bacteria</taxon>
        <taxon>Thermotogati</taxon>
        <taxon>Deinococcota</taxon>
        <taxon>Deinococci</taxon>
        <taxon>Deinococcales</taxon>
        <taxon>Deinococcaceae</taxon>
        <taxon>Deinococcus</taxon>
    </lineage>
</organism>
<keyword evidence="3" id="KW-0804">Transcription</keyword>
<dbReference type="GO" id="GO:0003677">
    <property type="term" value="F:DNA binding"/>
    <property type="evidence" value="ECO:0007669"/>
    <property type="project" value="UniProtKB-KW"/>
</dbReference>
<evidence type="ECO:0000313" key="6">
    <source>
        <dbReference type="EMBL" id="GEM45517.1"/>
    </source>
</evidence>
<dbReference type="SUPFAM" id="SSF51206">
    <property type="entry name" value="cAMP-binding domain-like"/>
    <property type="match status" value="1"/>
</dbReference>
<evidence type="ECO:0000259" key="5">
    <source>
        <dbReference type="PROSITE" id="PS51063"/>
    </source>
</evidence>
<dbReference type="PANTHER" id="PTHR24567">
    <property type="entry name" value="CRP FAMILY TRANSCRIPTIONAL REGULATORY PROTEIN"/>
    <property type="match status" value="1"/>
</dbReference>